<gene>
    <name evidence="2" type="ORF">B296_00018169</name>
</gene>
<reference evidence="2 3" key="1">
    <citation type="journal article" date="2014" name="Agronomy (Basel)">
        <title>A Draft Genome Sequence for Ensete ventricosum, the Drought-Tolerant Tree Against Hunger.</title>
        <authorList>
            <person name="Harrison J."/>
            <person name="Moore K.A."/>
            <person name="Paszkiewicz K."/>
            <person name="Jones T."/>
            <person name="Grant M."/>
            <person name="Ambacheew D."/>
            <person name="Muzemil S."/>
            <person name="Studholme D.J."/>
        </authorList>
    </citation>
    <scope>NUCLEOTIDE SEQUENCE [LARGE SCALE GENOMIC DNA]</scope>
</reference>
<dbReference type="AlphaFoldDB" id="A0A427AKN6"/>
<organism evidence="2 3">
    <name type="scientific">Ensete ventricosum</name>
    <name type="common">Abyssinian banana</name>
    <name type="synonym">Musa ensete</name>
    <dbReference type="NCBI Taxonomy" id="4639"/>
    <lineage>
        <taxon>Eukaryota</taxon>
        <taxon>Viridiplantae</taxon>
        <taxon>Streptophyta</taxon>
        <taxon>Embryophyta</taxon>
        <taxon>Tracheophyta</taxon>
        <taxon>Spermatophyta</taxon>
        <taxon>Magnoliopsida</taxon>
        <taxon>Liliopsida</taxon>
        <taxon>Zingiberales</taxon>
        <taxon>Musaceae</taxon>
        <taxon>Ensete</taxon>
    </lineage>
</organism>
<evidence type="ECO:0000313" key="2">
    <source>
        <dbReference type="EMBL" id="RRT76837.1"/>
    </source>
</evidence>
<evidence type="ECO:0008006" key="4">
    <source>
        <dbReference type="Google" id="ProtNLM"/>
    </source>
</evidence>
<dbReference type="Proteomes" id="UP000287651">
    <property type="component" value="Unassembled WGS sequence"/>
</dbReference>
<proteinExistence type="predicted"/>
<comment type="caution">
    <text evidence="2">The sequence shown here is derived from an EMBL/GenBank/DDBJ whole genome shotgun (WGS) entry which is preliminary data.</text>
</comment>
<sequence>MKGVNFHCASPASAAICTSVGRRSMVRGSTGRAIDRHTPHLRDPRRAKAALNSVPHAPTGTKSHFQTSRESPREPTGLSSPPGSSRCLPDDNAFDVFPSVGTAAPVASADPSSFQVKMEVFSKVVHLRVSLHCKCCERKVRKHVSKMEGESTRSTSLCSWFSTCCSLKDLVKQGYTNLGKQA</sequence>
<dbReference type="PANTHER" id="PTHR46119">
    <property type="entry name" value="OS08G0405700 PROTEIN"/>
    <property type="match status" value="1"/>
</dbReference>
<accession>A0A427AKN6</accession>
<feature type="compositionally biased region" description="Polar residues" evidence="1">
    <location>
        <begin position="60"/>
        <end position="69"/>
    </location>
</feature>
<evidence type="ECO:0000313" key="3">
    <source>
        <dbReference type="Proteomes" id="UP000287651"/>
    </source>
</evidence>
<dbReference type="InterPro" id="IPR044526">
    <property type="entry name" value="NAKR1-3"/>
</dbReference>
<protein>
    <recommendedName>
        <fullName evidence="4">HMA domain-containing protein</fullName>
    </recommendedName>
</protein>
<dbReference type="PANTHER" id="PTHR46119:SF15">
    <property type="entry name" value="PROTEIN SODIUM POTASSIUM ROOT DEFECTIVE 2"/>
    <property type="match status" value="1"/>
</dbReference>
<feature type="region of interest" description="Disordered" evidence="1">
    <location>
        <begin position="50"/>
        <end position="85"/>
    </location>
</feature>
<dbReference type="EMBL" id="AMZH03002082">
    <property type="protein sequence ID" value="RRT76837.1"/>
    <property type="molecule type" value="Genomic_DNA"/>
</dbReference>
<name>A0A427AKN6_ENSVE</name>
<evidence type="ECO:0000256" key="1">
    <source>
        <dbReference type="SAM" id="MobiDB-lite"/>
    </source>
</evidence>